<feature type="transmembrane region" description="Helical" evidence="1">
    <location>
        <begin position="93"/>
        <end position="111"/>
    </location>
</feature>
<keyword evidence="3" id="KW-1185">Reference proteome</keyword>
<feature type="transmembrane region" description="Helical" evidence="1">
    <location>
        <begin position="65"/>
        <end position="87"/>
    </location>
</feature>
<sequence length="130" mass="15145">MLSSLCSFSFPSIMPIILMFSLFMVSSSSCISLLLFFILSSNLFLEFCVDISDFPLHLGYSFSQACYFIFQLLQSVFYYFIFIFFYLQKFYSVLLTVSILLCSSHCFFQFLKLLPRLVLELTEFFSEGPS</sequence>
<dbReference type="AlphaFoldDB" id="A0A7J8DII9"/>
<name>A0A7J8DII9_ROUAE</name>
<reference evidence="2 3" key="1">
    <citation type="journal article" date="2020" name="Nature">
        <title>Six reference-quality genomes reveal evolution of bat adaptations.</title>
        <authorList>
            <person name="Jebb D."/>
            <person name="Huang Z."/>
            <person name="Pippel M."/>
            <person name="Hughes G.M."/>
            <person name="Lavrichenko K."/>
            <person name="Devanna P."/>
            <person name="Winkler S."/>
            <person name="Jermiin L.S."/>
            <person name="Skirmuntt E.C."/>
            <person name="Katzourakis A."/>
            <person name="Burkitt-Gray L."/>
            <person name="Ray D.A."/>
            <person name="Sullivan K.A.M."/>
            <person name="Roscito J.G."/>
            <person name="Kirilenko B.M."/>
            <person name="Davalos L.M."/>
            <person name="Corthals A.P."/>
            <person name="Power M.L."/>
            <person name="Jones G."/>
            <person name="Ransome R.D."/>
            <person name="Dechmann D.K.N."/>
            <person name="Locatelli A.G."/>
            <person name="Puechmaille S.J."/>
            <person name="Fedrigo O."/>
            <person name="Jarvis E.D."/>
            <person name="Hiller M."/>
            <person name="Vernes S.C."/>
            <person name="Myers E.W."/>
            <person name="Teeling E.C."/>
        </authorList>
    </citation>
    <scope>NUCLEOTIDE SEQUENCE [LARGE SCALE GENOMIC DNA]</scope>
    <source>
        <strain evidence="2">MRouAeg1</strain>
        <tissue evidence="2">Muscle</tissue>
    </source>
</reference>
<protein>
    <submittedName>
        <fullName evidence="2">Uncharacterized protein</fullName>
    </submittedName>
</protein>
<evidence type="ECO:0000313" key="3">
    <source>
        <dbReference type="Proteomes" id="UP000593571"/>
    </source>
</evidence>
<proteinExistence type="predicted"/>
<accession>A0A7J8DII9</accession>
<feature type="transmembrane region" description="Helical" evidence="1">
    <location>
        <begin position="12"/>
        <end position="45"/>
    </location>
</feature>
<gene>
    <name evidence="2" type="ORF">HJG63_008610</name>
</gene>
<comment type="caution">
    <text evidence="2">The sequence shown here is derived from an EMBL/GenBank/DDBJ whole genome shotgun (WGS) entry which is preliminary data.</text>
</comment>
<evidence type="ECO:0000313" key="2">
    <source>
        <dbReference type="EMBL" id="KAF6422809.1"/>
    </source>
</evidence>
<dbReference type="EMBL" id="JACASE010000012">
    <property type="protein sequence ID" value="KAF6422809.1"/>
    <property type="molecule type" value="Genomic_DNA"/>
</dbReference>
<dbReference type="Proteomes" id="UP000593571">
    <property type="component" value="Unassembled WGS sequence"/>
</dbReference>
<evidence type="ECO:0000256" key="1">
    <source>
        <dbReference type="SAM" id="Phobius"/>
    </source>
</evidence>
<keyword evidence="1" id="KW-0812">Transmembrane</keyword>
<keyword evidence="1" id="KW-0472">Membrane</keyword>
<organism evidence="2 3">
    <name type="scientific">Rousettus aegyptiacus</name>
    <name type="common">Egyptian fruit bat</name>
    <name type="synonym">Pteropus aegyptiacus</name>
    <dbReference type="NCBI Taxonomy" id="9407"/>
    <lineage>
        <taxon>Eukaryota</taxon>
        <taxon>Metazoa</taxon>
        <taxon>Chordata</taxon>
        <taxon>Craniata</taxon>
        <taxon>Vertebrata</taxon>
        <taxon>Euteleostomi</taxon>
        <taxon>Mammalia</taxon>
        <taxon>Eutheria</taxon>
        <taxon>Laurasiatheria</taxon>
        <taxon>Chiroptera</taxon>
        <taxon>Yinpterochiroptera</taxon>
        <taxon>Pteropodoidea</taxon>
        <taxon>Pteropodidae</taxon>
        <taxon>Rousettinae</taxon>
        <taxon>Rousettus</taxon>
    </lineage>
</organism>
<keyword evidence="1" id="KW-1133">Transmembrane helix</keyword>